<dbReference type="InterPro" id="IPR014875">
    <property type="entry name" value="Mor_transcription_activator"/>
</dbReference>
<dbReference type="PANTHER" id="PTHR37812">
    <property type="entry name" value="MU-LIKE PROPHAGE FLUMU PROTEIN C"/>
    <property type="match status" value="1"/>
</dbReference>
<dbReference type="Pfam" id="PF08765">
    <property type="entry name" value="Mor"/>
    <property type="match status" value="1"/>
</dbReference>
<dbReference type="SUPFAM" id="SSF46689">
    <property type="entry name" value="Homeodomain-like"/>
    <property type="match status" value="1"/>
</dbReference>
<dbReference type="Proteomes" id="UP000726777">
    <property type="component" value="Unassembled WGS sequence"/>
</dbReference>
<protein>
    <submittedName>
        <fullName evidence="2">Transcriptional regulator</fullName>
    </submittedName>
</protein>
<dbReference type="InterPro" id="IPR052411">
    <property type="entry name" value="c-mor_Regulatory_Protein"/>
</dbReference>
<feature type="domain" description="Mor transcription activator" evidence="1">
    <location>
        <begin position="32"/>
        <end position="125"/>
    </location>
</feature>
<dbReference type="EMBL" id="JACVHL010000003">
    <property type="protein sequence ID" value="MCC3804108.1"/>
    <property type="molecule type" value="Genomic_DNA"/>
</dbReference>
<dbReference type="Gene3D" id="1.10.10.60">
    <property type="entry name" value="Homeodomain-like"/>
    <property type="match status" value="1"/>
</dbReference>
<sequence length="126" mass="14793">MSNEENLDMFGFDNVDLNAVEGVIEDDKKSPETLKQIYSLFRRELGQESAVKLLGEFCKHFGGFPIYVPKGRKLEAEIKKISIWNDFNGRNVEELAKKYDVSVFHVYHVLKLMRHEEQKKRQPELF</sequence>
<accession>A0A9Q3U8D8</accession>
<evidence type="ECO:0000259" key="1">
    <source>
        <dbReference type="Pfam" id="PF08765"/>
    </source>
</evidence>
<dbReference type="PANTHER" id="PTHR37812:SF1">
    <property type="entry name" value="MU-LIKE PROPHAGE FLUMU PROTEIN C"/>
    <property type="match status" value="1"/>
</dbReference>
<proteinExistence type="predicted"/>
<organism evidence="2 3">
    <name type="scientific">Vibrio parahaemolyticus</name>
    <dbReference type="NCBI Taxonomy" id="670"/>
    <lineage>
        <taxon>Bacteria</taxon>
        <taxon>Pseudomonadati</taxon>
        <taxon>Pseudomonadota</taxon>
        <taxon>Gammaproteobacteria</taxon>
        <taxon>Vibrionales</taxon>
        <taxon>Vibrionaceae</taxon>
        <taxon>Vibrio</taxon>
    </lineage>
</organism>
<dbReference type="RefSeq" id="WP_228085770.1">
    <property type="nucleotide sequence ID" value="NZ_JACVHL010000003.1"/>
</dbReference>
<evidence type="ECO:0000313" key="3">
    <source>
        <dbReference type="Proteomes" id="UP000726777"/>
    </source>
</evidence>
<gene>
    <name evidence="2" type="ORF">IB292_03555</name>
</gene>
<evidence type="ECO:0000313" key="2">
    <source>
        <dbReference type="EMBL" id="MCC3804108.1"/>
    </source>
</evidence>
<reference evidence="2" key="1">
    <citation type="submission" date="2020-09" db="EMBL/GenBank/DDBJ databases">
        <title>Genome sequence of Vibrio parahaemolyticus isolates.</title>
        <authorList>
            <person name="Hammerl J.A."/>
            <person name="Strauch E."/>
        </authorList>
    </citation>
    <scope>NUCLEOTIDE SEQUENCE</scope>
    <source>
        <strain evidence="2">17-VB00146</strain>
    </source>
</reference>
<dbReference type="InterPro" id="IPR009057">
    <property type="entry name" value="Homeodomain-like_sf"/>
</dbReference>
<comment type="caution">
    <text evidence="2">The sequence shown here is derived from an EMBL/GenBank/DDBJ whole genome shotgun (WGS) entry which is preliminary data.</text>
</comment>
<name>A0A9Q3U8D8_VIBPH</name>
<dbReference type="AlphaFoldDB" id="A0A9Q3U8D8"/>